<gene>
    <name evidence="2" type="ORF">H5411_45770</name>
</gene>
<accession>A0A8E2B9R0</accession>
<feature type="domain" description="Suppressor of fused-like" evidence="1">
    <location>
        <begin position="31"/>
        <end position="183"/>
    </location>
</feature>
<evidence type="ECO:0000313" key="2">
    <source>
        <dbReference type="EMBL" id="MBB2506401.1"/>
    </source>
</evidence>
<sequence length="191" mass="20582">MGLIEHLEARLGLITGGWSTDPDGRPREFRVAAFAKGVIPGVESFSTIGLSRHDLVSPKSGRKLRLELVAGERGGPGGEYLPGLVGQVADELLASGRALLRGDVIGPRGPLVPGSIMEAWYAAAPVYYDDGFAGVDLDDGHRAAIVWIVPISRSEAQFVSANGWREFENELIKYDPDLLDLHRDELPLGGR</sequence>
<reference evidence="2 3" key="1">
    <citation type="submission" date="2020-08" db="EMBL/GenBank/DDBJ databases">
        <title>Amycolatopsis echigonensis JCM 21831.</title>
        <authorList>
            <person name="Tedsree N."/>
            <person name="Kuncharoen N."/>
            <person name="Likhitwitayawuid K."/>
            <person name="Tanasupawat S."/>
        </authorList>
    </citation>
    <scope>NUCLEOTIDE SEQUENCE [LARGE SCALE GENOMIC DNA]</scope>
    <source>
        <strain evidence="2 3">JCM 21831</strain>
    </source>
</reference>
<dbReference type="EMBL" id="JACJHR010000177">
    <property type="protein sequence ID" value="MBB2506401.1"/>
    <property type="molecule type" value="Genomic_DNA"/>
</dbReference>
<evidence type="ECO:0000259" key="1">
    <source>
        <dbReference type="Pfam" id="PF05076"/>
    </source>
</evidence>
<dbReference type="InterPro" id="IPR020941">
    <property type="entry name" value="SUFU-like_domain"/>
</dbReference>
<protein>
    <submittedName>
        <fullName evidence="2">Suppressor of fused domain protein</fullName>
    </submittedName>
</protein>
<dbReference type="Proteomes" id="UP000550260">
    <property type="component" value="Unassembled WGS sequence"/>
</dbReference>
<dbReference type="RefSeq" id="WP_183127936.1">
    <property type="nucleotide sequence ID" value="NZ_JACJHR010000177.1"/>
</dbReference>
<comment type="caution">
    <text evidence="2">The sequence shown here is derived from an EMBL/GenBank/DDBJ whole genome shotgun (WGS) entry which is preliminary data.</text>
</comment>
<name>A0A8E2B9R0_9PSEU</name>
<dbReference type="Pfam" id="PF05076">
    <property type="entry name" value="SUFU"/>
    <property type="match status" value="1"/>
</dbReference>
<dbReference type="AlphaFoldDB" id="A0A8E2B9R0"/>
<evidence type="ECO:0000313" key="3">
    <source>
        <dbReference type="Proteomes" id="UP000550260"/>
    </source>
</evidence>
<proteinExistence type="predicted"/>
<organism evidence="2 3">
    <name type="scientific">Amycolatopsis echigonensis</name>
    <dbReference type="NCBI Taxonomy" id="2576905"/>
    <lineage>
        <taxon>Bacteria</taxon>
        <taxon>Bacillati</taxon>
        <taxon>Actinomycetota</taxon>
        <taxon>Actinomycetes</taxon>
        <taxon>Pseudonocardiales</taxon>
        <taxon>Pseudonocardiaceae</taxon>
        <taxon>Amycolatopsis</taxon>
    </lineage>
</organism>